<organism evidence="4 5">
    <name type="scientific">Pseudaminobacter soli</name>
    <name type="common">ex Zhang et al. 2022</name>
    <dbReference type="NCBI Taxonomy" id="2831468"/>
    <lineage>
        <taxon>Bacteria</taxon>
        <taxon>Pseudomonadati</taxon>
        <taxon>Pseudomonadota</taxon>
        <taxon>Alphaproteobacteria</taxon>
        <taxon>Hyphomicrobiales</taxon>
        <taxon>Phyllobacteriaceae</taxon>
        <taxon>Pseudaminobacter</taxon>
    </lineage>
</organism>
<dbReference type="PROSITE" id="PS50160">
    <property type="entry name" value="DNA_LIGASE_A3"/>
    <property type="match status" value="1"/>
</dbReference>
<evidence type="ECO:0000313" key="5">
    <source>
        <dbReference type="Proteomes" id="UP000680348"/>
    </source>
</evidence>
<dbReference type="Pfam" id="PF01068">
    <property type="entry name" value="DNA_ligase_A_M"/>
    <property type="match status" value="1"/>
</dbReference>
<dbReference type="GO" id="GO:0006281">
    <property type="term" value="P:DNA repair"/>
    <property type="evidence" value="ECO:0007669"/>
    <property type="project" value="InterPro"/>
</dbReference>
<evidence type="ECO:0000313" key="4">
    <source>
        <dbReference type="EMBL" id="MBS3650024.1"/>
    </source>
</evidence>
<dbReference type="GO" id="GO:0006310">
    <property type="term" value="P:DNA recombination"/>
    <property type="evidence" value="ECO:0007669"/>
    <property type="project" value="InterPro"/>
</dbReference>
<dbReference type="InterPro" id="IPR012310">
    <property type="entry name" value="DNA_ligase_ATP-dep_cent"/>
</dbReference>
<comment type="similarity">
    <text evidence="1">Belongs to the ATP-dependent DNA ligase family.</text>
</comment>
<dbReference type="CDD" id="cd07906">
    <property type="entry name" value="Adenylation_DNA_ligase_LigD_LigC"/>
    <property type="match status" value="1"/>
</dbReference>
<keyword evidence="2 4" id="KW-0436">Ligase</keyword>
<evidence type="ECO:0000256" key="2">
    <source>
        <dbReference type="ARBA" id="ARBA00022598"/>
    </source>
</evidence>
<gene>
    <name evidence="4" type="ORF">KEU06_15530</name>
</gene>
<reference evidence="4" key="1">
    <citation type="submission" date="2021-04" db="EMBL/GenBank/DDBJ databases">
        <title>Pseudaminobacter soli sp. nov., isolated from paddy soil contaminated by heavy metals.</title>
        <authorList>
            <person name="Zhang K."/>
        </authorList>
    </citation>
    <scope>NUCLEOTIDE SEQUENCE</scope>
    <source>
        <strain evidence="4">19-2017</strain>
    </source>
</reference>
<evidence type="ECO:0000259" key="3">
    <source>
        <dbReference type="PROSITE" id="PS50160"/>
    </source>
</evidence>
<dbReference type="EMBL" id="JAGWCR010000008">
    <property type="protein sequence ID" value="MBS3650024.1"/>
    <property type="molecule type" value="Genomic_DNA"/>
</dbReference>
<dbReference type="PANTHER" id="PTHR45674:SF4">
    <property type="entry name" value="DNA LIGASE 1"/>
    <property type="match status" value="1"/>
</dbReference>
<dbReference type="AlphaFoldDB" id="A0A942DY20"/>
<protein>
    <submittedName>
        <fullName evidence="4">ATP-dependent DNA ligase</fullName>
    </submittedName>
</protein>
<proteinExistence type="inferred from homology"/>
<dbReference type="Gene3D" id="3.30.1490.70">
    <property type="match status" value="1"/>
</dbReference>
<dbReference type="InterPro" id="IPR050191">
    <property type="entry name" value="ATP-dep_DNA_ligase"/>
</dbReference>
<accession>A0A942DY20</accession>
<keyword evidence="5" id="KW-1185">Reference proteome</keyword>
<dbReference type="Gene3D" id="3.30.470.30">
    <property type="entry name" value="DNA ligase/mRNA capping enzyme"/>
    <property type="match status" value="1"/>
</dbReference>
<evidence type="ECO:0000256" key="1">
    <source>
        <dbReference type="ARBA" id="ARBA00007572"/>
    </source>
</evidence>
<sequence>MSSPPEGDDWIREIKWDGYRTQLIVQDGKARLHTSSGLDWTDKYRSLATAAEKLNVKSAIIDGEVILCDDEGKPDFKRLKSAIHSKSDCLLFMAFDLLHLNGKDVRRLPIEERRKLLQDLIGPENDPIRFSESFEEDAKTVFAAIDRLGLEGMVSKRKGSRYRSGDSRDWVKTKCYAEATLNIIGVQREKGKPAMVLCADRSGAYVGAAVVTFPKLIRERLWERVQARKTARPPKGMAKENAEWIKPGLIGRVRFLKGEEKLRHATLKDFEEQ</sequence>
<dbReference type="GO" id="GO:0003910">
    <property type="term" value="F:DNA ligase (ATP) activity"/>
    <property type="evidence" value="ECO:0007669"/>
    <property type="project" value="InterPro"/>
</dbReference>
<dbReference type="Proteomes" id="UP000680348">
    <property type="component" value="Unassembled WGS sequence"/>
</dbReference>
<dbReference type="PANTHER" id="PTHR45674">
    <property type="entry name" value="DNA LIGASE 1/3 FAMILY MEMBER"/>
    <property type="match status" value="1"/>
</dbReference>
<name>A0A942DY20_9HYPH</name>
<feature type="domain" description="ATP-dependent DNA ligase family profile" evidence="3">
    <location>
        <begin position="92"/>
        <end position="174"/>
    </location>
</feature>
<dbReference type="SUPFAM" id="SSF56091">
    <property type="entry name" value="DNA ligase/mRNA capping enzyme, catalytic domain"/>
    <property type="match status" value="1"/>
</dbReference>
<dbReference type="GO" id="GO:0005524">
    <property type="term" value="F:ATP binding"/>
    <property type="evidence" value="ECO:0007669"/>
    <property type="project" value="InterPro"/>
</dbReference>
<comment type="caution">
    <text evidence="4">The sequence shown here is derived from an EMBL/GenBank/DDBJ whole genome shotgun (WGS) entry which is preliminary data.</text>
</comment>